<protein>
    <submittedName>
        <fullName evidence="5">Beta-glucosidase</fullName>
        <ecNumber evidence="5">3.2.1.21</ecNumber>
    </submittedName>
</protein>
<evidence type="ECO:0000256" key="1">
    <source>
        <dbReference type="ARBA" id="ARBA00005336"/>
    </source>
</evidence>
<dbReference type="SUPFAM" id="SSF52279">
    <property type="entry name" value="Beta-D-glucan exohydrolase, C-terminal domain"/>
    <property type="match status" value="1"/>
</dbReference>
<keyword evidence="2 5" id="KW-0378">Hydrolase</keyword>
<dbReference type="InterPro" id="IPR013783">
    <property type="entry name" value="Ig-like_fold"/>
</dbReference>
<dbReference type="EC" id="3.2.1.21" evidence="5"/>
<evidence type="ECO:0000256" key="3">
    <source>
        <dbReference type="SAM" id="Phobius"/>
    </source>
</evidence>
<dbReference type="PATRIC" id="fig|1297617.4.peg.791"/>
<comment type="similarity">
    <text evidence="1">Belongs to the glycosyl hydrolase 3 family.</text>
</comment>
<feature type="domain" description="Fibronectin type III-like" evidence="4">
    <location>
        <begin position="568"/>
        <end position="646"/>
    </location>
</feature>
<dbReference type="PANTHER" id="PTHR42715:SF10">
    <property type="entry name" value="BETA-GLUCOSIDASE"/>
    <property type="match status" value="1"/>
</dbReference>
<sequence length="1169" mass="126569">MKERIKPLLVIGAALSAVTAIAYAVLYGGGNTMMNSMSWSAFGLLLGGAALALILMLLRLPRPGAWVLGVCDLAAFCLSVYAFYPYISAAAVGIDSTWDAPFFAVIGLLVVSMVFNAIMAGKSIPGKGKGPKIFTPVAACLFGVMVVGSIIANENAPQISGFLGTPTFREITNENQDYASTQYYASRFSNLSDLISAGQTKADEAMAEGVVLLKNENDALPLGEDERSISLFSVSSVDPVYGGTGSGNVDVSTAPSWKTALERNGNFQVNSTLWDWYSAEEQQVYRRTTGSTGRGVIGAKTIGDAPWSAVQSANGTTFAQYGDAALVFIARLGGEGSDMPRGDYAVSKLDDSTGSAGNTVEGDYLKLSPVEQDLLRGLKAEKDAGNIKKIVLILNFANQVETDFLDDSQYGIDAALWIGTPGQVGMYAVSDILAGNVNPSGRLSATFWENHKLNPALSNFGATAYEGAPNAINDDGSLNQDRHYVVYQEGIYLGYRYTESRYEDYVMGTPNTGDFQYSAAVSYPFGYGLSYSDFSYSDFQVEKSGTGADTVYTVTVTVTNNGPAAGKETVQVYLQKPYGDYNRENLVEAASVELVGFDKTRELAAGESETLTITIQERQFASYDAENAKTYVVVDGDYYLTVAKDAHDAVNNILAQKGYTPDNTDGRMDAAGDTALVSDVISLEFDSTTYSISAATGNPITNQFESSDWNKYANRGSDTVTYMTRQNWEGTTPTGWDDTVVLHWSDQLQIDMDLYGKQGETKLPTVEDEYPAFGETGERTISLIELRADADGNPIPYDDPLWDDLLDQLTWEECVEVISMGMRRTGPIETINKPETLDHNGPSGLTEPYSANARGLATTTDDPLKDSRAMCYPNGGILAASFNLDLMYEVGDLIGEDALWAGYSGLYGPGSNIQRTPYSGRNFEYYSEDGYLSGMICAYECAAMESHGLYVYNKHIGLNDQEDLRRGICTWANEQAVREIYMRAFELPITISGTEYTKPDGTTVTLKGGSGVMLAFNRMGLYWSGMQKGMCTNFLRDECGMTGIIVTDMWFGTATPYMNIAAMLSAGSNLVDGGVPQEELDASRPGSGHADVGWGVRESMHRILYTVVHSNAMNGISSGTIIERITPWWQTALVAIQVVLGVVTVLSIGWAAAAYVLNRKKMDQTSAKQ</sequence>
<reference evidence="6" key="2">
    <citation type="submission" date="2015-04" db="EMBL/GenBank/DDBJ databases">
        <title>A butyrogenic pathway from the amino acid lysine in a human gut commensal.</title>
        <authorList>
            <person name="de Vos W.M."/>
            <person name="Bui N.T.P."/>
            <person name="Plugge C.M."/>
            <person name="Ritari J."/>
        </authorList>
    </citation>
    <scope>NUCLEOTIDE SEQUENCE [LARGE SCALE GENOMIC DNA]</scope>
    <source>
        <strain evidence="6">AF211</strain>
    </source>
</reference>
<dbReference type="Pfam" id="PF01915">
    <property type="entry name" value="Glyco_hydro_3_C"/>
    <property type="match status" value="1"/>
</dbReference>
<dbReference type="SMART" id="SM01217">
    <property type="entry name" value="Fn3_like"/>
    <property type="match status" value="1"/>
</dbReference>
<dbReference type="InterPro" id="IPR036881">
    <property type="entry name" value="Glyco_hydro_3_C_sf"/>
</dbReference>
<evidence type="ECO:0000313" key="6">
    <source>
        <dbReference type="Proteomes" id="UP000064844"/>
    </source>
</evidence>
<dbReference type="Gene3D" id="2.60.40.10">
    <property type="entry name" value="Immunoglobulins"/>
    <property type="match status" value="1"/>
</dbReference>
<dbReference type="Pfam" id="PF14310">
    <property type="entry name" value="Fn3-like"/>
    <property type="match status" value="1"/>
</dbReference>
<dbReference type="InterPro" id="IPR017853">
    <property type="entry name" value="GH"/>
</dbReference>
<dbReference type="InterPro" id="IPR002772">
    <property type="entry name" value="Glyco_hydro_3_C"/>
</dbReference>
<organism evidence="5 6">
    <name type="scientific">Intestinimonas butyriciproducens</name>
    <dbReference type="NCBI Taxonomy" id="1297617"/>
    <lineage>
        <taxon>Bacteria</taxon>
        <taxon>Bacillati</taxon>
        <taxon>Bacillota</taxon>
        <taxon>Clostridia</taxon>
        <taxon>Eubacteriales</taxon>
        <taxon>Intestinimonas</taxon>
    </lineage>
</organism>
<dbReference type="SUPFAM" id="SSF51445">
    <property type="entry name" value="(Trans)glycosidases"/>
    <property type="match status" value="1"/>
</dbReference>
<dbReference type="EMBL" id="CP011307">
    <property type="protein sequence ID" value="ALP93172.1"/>
    <property type="molecule type" value="Genomic_DNA"/>
</dbReference>
<feature type="transmembrane region" description="Helical" evidence="3">
    <location>
        <begin position="102"/>
        <end position="121"/>
    </location>
</feature>
<dbReference type="GO" id="GO:0008422">
    <property type="term" value="F:beta-glucosidase activity"/>
    <property type="evidence" value="ECO:0007669"/>
    <property type="project" value="UniProtKB-EC"/>
</dbReference>
<dbReference type="GO" id="GO:0005975">
    <property type="term" value="P:carbohydrate metabolic process"/>
    <property type="evidence" value="ECO:0007669"/>
    <property type="project" value="InterPro"/>
</dbReference>
<accession>A0A0S2W1G1</accession>
<feature type="transmembrane region" description="Helical" evidence="3">
    <location>
        <begin position="40"/>
        <end position="58"/>
    </location>
</feature>
<keyword evidence="6" id="KW-1185">Reference proteome</keyword>
<gene>
    <name evidence="5" type="ORF">IB211_00778c</name>
</gene>
<reference evidence="5 6" key="1">
    <citation type="journal article" date="2015" name="Nat. Commun.">
        <title>Production of butyrate from lysine and the Amadori product fructoselysine by a human gut commensal.</title>
        <authorList>
            <person name="Bui T.P."/>
            <person name="Ritari J."/>
            <person name="Boeren S."/>
            <person name="de Waard P."/>
            <person name="Plugge C.M."/>
            <person name="de Vos W.M."/>
        </authorList>
    </citation>
    <scope>NUCLEOTIDE SEQUENCE [LARGE SCALE GENOMIC DNA]</scope>
    <source>
        <strain evidence="5 6">AF211</strain>
    </source>
</reference>
<dbReference type="STRING" id="1297617.IB211_00778c"/>
<feature type="transmembrane region" description="Helical" evidence="3">
    <location>
        <begin position="133"/>
        <end position="152"/>
    </location>
</feature>
<keyword evidence="3" id="KW-1133">Transmembrane helix</keyword>
<evidence type="ECO:0000259" key="4">
    <source>
        <dbReference type="SMART" id="SM01217"/>
    </source>
</evidence>
<name>A0A0S2W1G1_9FIRM</name>
<dbReference type="PANTHER" id="PTHR42715">
    <property type="entry name" value="BETA-GLUCOSIDASE"/>
    <property type="match status" value="1"/>
</dbReference>
<dbReference type="Proteomes" id="UP000064844">
    <property type="component" value="Chromosome"/>
</dbReference>
<keyword evidence="3" id="KW-0812">Transmembrane</keyword>
<dbReference type="Gene3D" id="3.20.20.300">
    <property type="entry name" value="Glycoside hydrolase, family 3, N-terminal domain"/>
    <property type="match status" value="1"/>
</dbReference>
<dbReference type="InterPro" id="IPR050288">
    <property type="entry name" value="Cellulose_deg_GH3"/>
</dbReference>
<dbReference type="PRINTS" id="PR00133">
    <property type="entry name" value="GLHYDRLASE3"/>
</dbReference>
<dbReference type="KEGG" id="ibu:IB211_00778c"/>
<evidence type="ECO:0000313" key="5">
    <source>
        <dbReference type="EMBL" id="ALP93172.1"/>
    </source>
</evidence>
<feature type="transmembrane region" description="Helical" evidence="3">
    <location>
        <begin position="1128"/>
        <end position="1157"/>
    </location>
</feature>
<evidence type="ECO:0000256" key="2">
    <source>
        <dbReference type="ARBA" id="ARBA00022801"/>
    </source>
</evidence>
<dbReference type="InterPro" id="IPR001764">
    <property type="entry name" value="Glyco_hydro_3_N"/>
</dbReference>
<keyword evidence="3" id="KW-0472">Membrane</keyword>
<dbReference type="InterPro" id="IPR026891">
    <property type="entry name" value="Fn3-like"/>
</dbReference>
<dbReference type="Gene3D" id="3.40.50.1700">
    <property type="entry name" value="Glycoside hydrolase family 3 C-terminal domain"/>
    <property type="match status" value="1"/>
</dbReference>
<proteinExistence type="inferred from homology"/>
<feature type="transmembrane region" description="Helical" evidence="3">
    <location>
        <begin position="65"/>
        <end position="87"/>
    </location>
</feature>
<keyword evidence="5" id="KW-0326">Glycosidase</keyword>
<dbReference type="AlphaFoldDB" id="A0A0S2W1G1"/>
<dbReference type="InterPro" id="IPR036962">
    <property type="entry name" value="Glyco_hydro_3_N_sf"/>
</dbReference>